<feature type="compositionally biased region" description="Basic and acidic residues" evidence="1">
    <location>
        <begin position="397"/>
        <end position="414"/>
    </location>
</feature>
<comment type="caution">
    <text evidence="2">The sequence shown here is derived from an EMBL/GenBank/DDBJ whole genome shotgun (WGS) entry which is preliminary data.</text>
</comment>
<feature type="region of interest" description="Disordered" evidence="1">
    <location>
        <begin position="208"/>
        <end position="256"/>
    </location>
</feature>
<evidence type="ECO:0000256" key="1">
    <source>
        <dbReference type="SAM" id="MobiDB-lite"/>
    </source>
</evidence>
<name>A0AAJ4XQ74_9BASI</name>
<gene>
    <name evidence="2" type="ORF">MEPE_04650</name>
</gene>
<sequence length="495" mass="54219">MSLRSSGASLSASSISTLESCTSSPRFSAQLEPFQSASFQQMRARMQSLSTPSAASSLAVTTGFSWPIEHDTSNDSRSSLLVEREECLSPSPPASESSFAAPASQTPTTEASDSSAGSYTHDASRKSYTFENRFDQVRPSLTFKRVLSEGDIMLPQPSKKSRLAQNTVSRKRSIGLPSLANSAFGSTRLSHLDVRAPSVASWRMARNQQRDRQLAKSYQAQVSSSPTFASSRSRRKGPRSTSSRATTHAPLTQVSAGKTDVLPELRLLSATRTAPIGWSRFAGASSFAPVELYDEREAKRAPDHQRFWPIVDHQLDYTGARMLFLSNVDRKPKPQLVCDDSLSPRSGLPPHPDQSRLLSFSHPPARAASSQGLGSSDEEHSPLTPGAPSRTAARTPSRREVSRHARDAVDNESHRKASIFLPPSATLACVIDFTRAQAARKTVEAQRPSPKIKAEQPFAPLRIAPKKQNGNGDKRRDYFDHWEAYLCNFGKETTF</sequence>
<dbReference type="Proteomes" id="UP001294444">
    <property type="component" value="Unassembled WGS sequence"/>
</dbReference>
<feature type="region of interest" description="Disordered" evidence="1">
    <location>
        <begin position="66"/>
        <end position="121"/>
    </location>
</feature>
<reference evidence="2" key="1">
    <citation type="submission" date="2023-10" db="EMBL/GenBank/DDBJ databases">
        <authorList>
            <person name="Guldener U."/>
        </authorList>
    </citation>
    <scope>NUCLEOTIDE SEQUENCE</scope>
    <source>
        <strain evidence="2">Mp4</strain>
    </source>
</reference>
<keyword evidence="3" id="KW-1185">Reference proteome</keyword>
<feature type="compositionally biased region" description="Low complexity" evidence="1">
    <location>
        <begin position="94"/>
        <end position="104"/>
    </location>
</feature>
<evidence type="ECO:0000313" key="2">
    <source>
        <dbReference type="EMBL" id="SNX85941.1"/>
    </source>
</evidence>
<protein>
    <submittedName>
        <fullName evidence="2">Uncharacterized protein</fullName>
    </submittedName>
</protein>
<dbReference type="EMBL" id="OAPG01000012">
    <property type="protein sequence ID" value="SNX85941.1"/>
    <property type="molecule type" value="Genomic_DNA"/>
</dbReference>
<proteinExistence type="predicted"/>
<feature type="compositionally biased region" description="Polar residues" evidence="1">
    <location>
        <begin position="105"/>
        <end position="118"/>
    </location>
</feature>
<evidence type="ECO:0000313" key="3">
    <source>
        <dbReference type="Proteomes" id="UP001294444"/>
    </source>
</evidence>
<organism evidence="2 3">
    <name type="scientific">Melanopsichium pennsylvanicum</name>
    <dbReference type="NCBI Taxonomy" id="63383"/>
    <lineage>
        <taxon>Eukaryota</taxon>
        <taxon>Fungi</taxon>
        <taxon>Dikarya</taxon>
        <taxon>Basidiomycota</taxon>
        <taxon>Ustilaginomycotina</taxon>
        <taxon>Ustilaginomycetes</taxon>
        <taxon>Ustilaginales</taxon>
        <taxon>Ustilaginaceae</taxon>
        <taxon>Melanopsichium</taxon>
    </lineage>
</organism>
<dbReference type="AlphaFoldDB" id="A0AAJ4XQ74"/>
<feature type="compositionally biased region" description="Polar residues" evidence="1">
    <location>
        <begin position="239"/>
        <end position="256"/>
    </location>
</feature>
<accession>A0AAJ4XQ74</accession>
<feature type="region of interest" description="Disordered" evidence="1">
    <location>
        <begin position="336"/>
        <end position="414"/>
    </location>
</feature>